<proteinExistence type="predicted"/>
<keyword evidence="1" id="KW-1133">Transmembrane helix</keyword>
<accession>A0A844BE09</accession>
<reference evidence="2 3" key="1">
    <citation type="submission" date="2019-11" db="EMBL/GenBank/DDBJ databases">
        <title>Caenimonas koreensis gen. nov., sp. nov., isolated from activated sludge.</title>
        <authorList>
            <person name="Seung H.R."/>
        </authorList>
    </citation>
    <scope>NUCLEOTIDE SEQUENCE [LARGE SCALE GENOMIC DNA]</scope>
    <source>
        <strain evidence="2 3">EMB320</strain>
    </source>
</reference>
<dbReference type="OrthoDB" id="8563966at2"/>
<organism evidence="2 3">
    <name type="scientific">Caenimonas koreensis DSM 17982</name>
    <dbReference type="NCBI Taxonomy" id="1121255"/>
    <lineage>
        <taxon>Bacteria</taxon>
        <taxon>Pseudomonadati</taxon>
        <taxon>Pseudomonadota</taxon>
        <taxon>Betaproteobacteria</taxon>
        <taxon>Burkholderiales</taxon>
        <taxon>Comamonadaceae</taxon>
        <taxon>Caenimonas</taxon>
    </lineage>
</organism>
<evidence type="ECO:0000313" key="3">
    <source>
        <dbReference type="Proteomes" id="UP000487350"/>
    </source>
</evidence>
<dbReference type="Proteomes" id="UP000487350">
    <property type="component" value="Unassembled WGS sequence"/>
</dbReference>
<keyword evidence="3" id="KW-1185">Reference proteome</keyword>
<keyword evidence="1" id="KW-0472">Membrane</keyword>
<gene>
    <name evidence="2" type="ORF">GHT07_21110</name>
</gene>
<evidence type="ECO:0000256" key="1">
    <source>
        <dbReference type="SAM" id="Phobius"/>
    </source>
</evidence>
<comment type="caution">
    <text evidence="2">The sequence shown here is derived from an EMBL/GenBank/DDBJ whole genome shotgun (WGS) entry which is preliminary data.</text>
</comment>
<evidence type="ECO:0008006" key="4">
    <source>
        <dbReference type="Google" id="ProtNLM"/>
    </source>
</evidence>
<dbReference type="RefSeq" id="WP_153587067.1">
    <property type="nucleotide sequence ID" value="NZ_WJBU01000033.1"/>
</dbReference>
<protein>
    <recommendedName>
        <fullName evidence="4">Signal transduction histidine kinase</fullName>
    </recommendedName>
</protein>
<dbReference type="EMBL" id="WJBU01000033">
    <property type="protein sequence ID" value="MRD49776.1"/>
    <property type="molecule type" value="Genomic_DNA"/>
</dbReference>
<evidence type="ECO:0000313" key="2">
    <source>
        <dbReference type="EMBL" id="MRD49776.1"/>
    </source>
</evidence>
<keyword evidence="1" id="KW-0812">Transmembrane</keyword>
<name>A0A844BE09_9BURK</name>
<sequence length="180" mass="20324">MRGRLILIVILSVLAFGFAALNWSEVVQTAPLSFGIFITEASAGLVLLTLLAVTLICFLVASATQETRHLIDYGQNQRALQAQRDLADKAETSRYVELKKQLEQHLRDNKERDAVATTELQRSMLVSQQEVRSQVETLSQVLLSRLREIEMRLDERLEHMSSVSEFQAGEAEIARSRVKL</sequence>
<feature type="transmembrane region" description="Helical" evidence="1">
    <location>
        <begin position="34"/>
        <end position="61"/>
    </location>
</feature>
<dbReference type="AlphaFoldDB" id="A0A844BE09"/>